<dbReference type="Gene3D" id="2.160.20.20">
    <property type="match status" value="1"/>
</dbReference>
<evidence type="ECO:0000256" key="1">
    <source>
        <dbReference type="SAM" id="Phobius"/>
    </source>
</evidence>
<keyword evidence="1" id="KW-0812">Transmembrane</keyword>
<dbReference type="EMBL" id="JALBUT010000006">
    <property type="protein sequence ID" value="MDX8415768.1"/>
    <property type="molecule type" value="Genomic_DNA"/>
</dbReference>
<feature type="chain" id="PRO_5045647304" description="PEP-CTERM sorting domain-containing protein" evidence="2">
    <location>
        <begin position="21"/>
        <end position="638"/>
    </location>
</feature>
<accession>A0ABU4WJ28</accession>
<keyword evidence="4" id="KW-1185">Reference proteome</keyword>
<name>A0ABU4WJ28_9BACT</name>
<evidence type="ECO:0000313" key="3">
    <source>
        <dbReference type="EMBL" id="MDX8415768.1"/>
    </source>
</evidence>
<reference evidence="3 4" key="1">
    <citation type="submission" date="2022-03" db="EMBL/GenBank/DDBJ databases">
        <title>Novel taxa within the pig intestine.</title>
        <authorList>
            <person name="Wylensek D."/>
            <person name="Bishof K."/>
            <person name="Afrizal A."/>
            <person name="Clavel T."/>
        </authorList>
    </citation>
    <scope>NUCLEOTIDE SEQUENCE [LARGE SCALE GENOMIC DNA]</scope>
    <source>
        <strain evidence="3 4">CLA-KB-P66</strain>
    </source>
</reference>
<gene>
    <name evidence="3" type="ORF">MOX91_06210</name>
</gene>
<keyword evidence="1" id="KW-1133">Transmembrane helix</keyword>
<dbReference type="RefSeq" id="WP_370397216.1">
    <property type="nucleotide sequence ID" value="NZ_JALBUT010000006.1"/>
</dbReference>
<evidence type="ECO:0000256" key="2">
    <source>
        <dbReference type="SAM" id="SignalP"/>
    </source>
</evidence>
<evidence type="ECO:0008006" key="5">
    <source>
        <dbReference type="Google" id="ProtNLM"/>
    </source>
</evidence>
<sequence length="638" mass="67394">MKKIILPITPLALFAMSAYGANYNATLGEGTYNWTDEIWDTAPNNAGTVSVTGVSADKSILNYTGTQTNENKLLVTNATVNMQGTAETPATYNFGAGENPPTLEVVDGIFNSSKATLTFGNFLIVKARGDSEINFNSGTVLNSGFININLAGSSALTFDGITWNKSMWQNANSMNIYTDSSKLVLKNAATLNYTNFWGALNEVLFDQNASIDISGGSSFIGQNGVKLVMSNNAVATVDGTNSALNFSAMQLNNSAKIDVKNGGTVSLADVEINDSASINFLSDFSYSNTGIKASGASATINIDGATMTRNLSGATPITVSGSTKLNFINGATFNGQHNHSLAVTEDAIVTFDNSTLKTATYPKVSGEGNGQLIFKNASLGGSYGSFIFSGNAVMTVDASNFSKVFHTQNSDKYTFNFSENSVLNIQNGSTIKHNGGYADLGFGIQGSAKVNLTGGSTLDFSANNRKFDILGTASLNIGTGANTFKAGVFTMESGATLKIEGSQNTVSIYNLNSAGTLSFVADTTGISTVNVTSEITDMSGMLILDFSRFLGEELTAAIITTADIFTFNEYIGTSESGLEKVDVITRNEGDAWDIYFEDGTLMIAYTAVPEPATYAAIFGALVLGLAIYKRQKNGQERQ</sequence>
<comment type="caution">
    <text evidence="3">The sequence shown here is derived from an EMBL/GenBank/DDBJ whole genome shotgun (WGS) entry which is preliminary data.</text>
</comment>
<feature type="signal peptide" evidence="2">
    <location>
        <begin position="1"/>
        <end position="20"/>
    </location>
</feature>
<feature type="transmembrane region" description="Helical" evidence="1">
    <location>
        <begin position="611"/>
        <end position="628"/>
    </location>
</feature>
<dbReference type="Proteomes" id="UP001275932">
    <property type="component" value="Unassembled WGS sequence"/>
</dbReference>
<proteinExistence type="predicted"/>
<dbReference type="InterPro" id="IPR012332">
    <property type="entry name" value="Autotransporter_pectin_lyase_C"/>
</dbReference>
<organism evidence="3 4">
    <name type="scientific">Intestinicryptomonas porci</name>
    <dbReference type="NCBI Taxonomy" id="2926320"/>
    <lineage>
        <taxon>Bacteria</taxon>
        <taxon>Pseudomonadati</taxon>
        <taxon>Verrucomicrobiota</taxon>
        <taxon>Opitutia</taxon>
        <taxon>Opitutales</taxon>
        <taxon>Intestinicryptomonaceae</taxon>
        <taxon>Intestinicryptomonas</taxon>
    </lineage>
</organism>
<protein>
    <recommendedName>
        <fullName evidence="5">PEP-CTERM sorting domain-containing protein</fullName>
    </recommendedName>
</protein>
<evidence type="ECO:0000313" key="4">
    <source>
        <dbReference type="Proteomes" id="UP001275932"/>
    </source>
</evidence>
<keyword evidence="1" id="KW-0472">Membrane</keyword>
<keyword evidence="2" id="KW-0732">Signal</keyword>